<dbReference type="Gene3D" id="2.170.150.80">
    <property type="entry name" value="NAC domain"/>
    <property type="match status" value="1"/>
</dbReference>
<keyword evidence="2" id="KW-0238">DNA-binding</keyword>
<sequence>MAPVSLPPGFRFHPTDEELVAYYLKRKINGRKIDLEIIPEVDLYKCEPWDLPGKSLLPSKDLEWYFFSPRDRKYPNGSRTNRATKAGYWKATGKDRKVNSQTRSVGMKKTLVYYRGRAPHGARTDWVMHEYRLDERECETASGLQDAYALCRVFKKSATGPKIGETYATTSTTSNHLHHHHHHQLQSDRSSSIELYSDGRCDDFESSNYQMQSDTCSPSMLTRSSPLDHMINNRRDLRWSHSHFPSEDPFNFTNPSFPNCGSMSYAPSKVDIALECARLQHRLALPPLEVEDFPQVGMTMQATQHENANETDILQEILSVAHVSQELINNQSNFGHTWGGNYAQPDHDFTFAVGKDSTDYNQINEMDSMRSSWADPHARTIEIADLEDEFRTERKIENLRWVGMSNEEVEKSFMEEHKVIPFDNISTFRREEHEDIQGDQSGHHSSSKEHNDTETNDFSLEFINSEPDHENFIDDSNMNAYSSSPSFEVVEEIKVNHGLFVSTRQVAETFFHQLVPSETVKVYLNPVFANNFLVEKKVNTEIASQNNEDSFFRKLKTFSELKFEEISNKTTKPWWKISSSIICSLSLALLLMHHICFGEDMEKDQKLMDSFPEGGGRVLEEKSSDCSNNIVNGRKRIGIIKKWCNNREEKVTLVNIRGGNGFVVFLKKIGIFLTISLALCTICGLTTI</sequence>
<reference evidence="8" key="1">
    <citation type="submission" date="2025-08" db="UniProtKB">
        <authorList>
            <consortium name="RefSeq"/>
        </authorList>
    </citation>
    <scope>IDENTIFICATION</scope>
    <source>
        <tissue evidence="8">Seedling</tissue>
    </source>
</reference>
<dbReference type="Pfam" id="PF02365">
    <property type="entry name" value="NAM"/>
    <property type="match status" value="1"/>
</dbReference>
<keyword evidence="7" id="KW-1185">Reference proteome</keyword>
<dbReference type="InterPro" id="IPR036093">
    <property type="entry name" value="NAC_dom_sf"/>
</dbReference>
<name>A0A6P3ZLQ5_ZIZJJ</name>
<dbReference type="GO" id="GO:0003677">
    <property type="term" value="F:DNA binding"/>
    <property type="evidence" value="ECO:0007669"/>
    <property type="project" value="UniProtKB-KW"/>
</dbReference>
<dbReference type="Proteomes" id="UP001652623">
    <property type="component" value="Chromosome 4"/>
</dbReference>
<keyword evidence="1" id="KW-0805">Transcription regulation</keyword>
<evidence type="ECO:0000313" key="7">
    <source>
        <dbReference type="Proteomes" id="UP001652623"/>
    </source>
</evidence>
<evidence type="ECO:0000313" key="8">
    <source>
        <dbReference type="RefSeq" id="XP_015879934.4"/>
    </source>
</evidence>
<evidence type="ECO:0000256" key="5">
    <source>
        <dbReference type="SAM" id="MobiDB-lite"/>
    </source>
</evidence>
<protein>
    <submittedName>
        <fullName evidence="8">NAC domain-containing protein 54</fullName>
    </submittedName>
</protein>
<dbReference type="AlphaFoldDB" id="A0A6P3ZLQ5"/>
<organism evidence="7 8">
    <name type="scientific">Ziziphus jujuba</name>
    <name type="common">Chinese jujube</name>
    <name type="synonym">Ziziphus sativa</name>
    <dbReference type="NCBI Taxonomy" id="326968"/>
    <lineage>
        <taxon>Eukaryota</taxon>
        <taxon>Viridiplantae</taxon>
        <taxon>Streptophyta</taxon>
        <taxon>Embryophyta</taxon>
        <taxon>Tracheophyta</taxon>
        <taxon>Spermatophyta</taxon>
        <taxon>Magnoliopsida</taxon>
        <taxon>eudicotyledons</taxon>
        <taxon>Gunneridae</taxon>
        <taxon>Pentapetalae</taxon>
        <taxon>rosids</taxon>
        <taxon>fabids</taxon>
        <taxon>Rosales</taxon>
        <taxon>Rhamnaceae</taxon>
        <taxon>Paliureae</taxon>
        <taxon>Ziziphus</taxon>
    </lineage>
</organism>
<dbReference type="FunCoup" id="A0A6P3ZLQ5">
    <property type="interactions" value="315"/>
</dbReference>
<dbReference type="PANTHER" id="PTHR31744:SF210">
    <property type="entry name" value="NAC DOMAIN-CONTAINING PROTEIN 86-LIKE"/>
    <property type="match status" value="1"/>
</dbReference>
<evidence type="ECO:0000256" key="4">
    <source>
        <dbReference type="ARBA" id="ARBA00023242"/>
    </source>
</evidence>
<evidence type="ECO:0000256" key="3">
    <source>
        <dbReference type="ARBA" id="ARBA00023163"/>
    </source>
</evidence>
<dbReference type="GeneID" id="107415997"/>
<dbReference type="SUPFAM" id="SSF101941">
    <property type="entry name" value="NAC domain"/>
    <property type="match status" value="1"/>
</dbReference>
<gene>
    <name evidence="8" type="primary">LOC107415997</name>
</gene>
<dbReference type="GO" id="GO:0006355">
    <property type="term" value="P:regulation of DNA-templated transcription"/>
    <property type="evidence" value="ECO:0007669"/>
    <property type="project" value="InterPro"/>
</dbReference>
<evidence type="ECO:0000256" key="2">
    <source>
        <dbReference type="ARBA" id="ARBA00023125"/>
    </source>
</evidence>
<feature type="domain" description="NAC" evidence="6">
    <location>
        <begin position="6"/>
        <end position="156"/>
    </location>
</feature>
<proteinExistence type="predicted"/>
<evidence type="ECO:0000259" key="6">
    <source>
        <dbReference type="PROSITE" id="PS51005"/>
    </source>
</evidence>
<feature type="region of interest" description="Disordered" evidence="5">
    <location>
        <begin position="432"/>
        <end position="453"/>
    </location>
</feature>
<dbReference type="RefSeq" id="XP_015879934.4">
    <property type="nucleotide sequence ID" value="XM_016024448.4"/>
</dbReference>
<dbReference type="PANTHER" id="PTHR31744">
    <property type="entry name" value="PROTEIN CUP-SHAPED COTYLEDON 2-RELATED"/>
    <property type="match status" value="1"/>
</dbReference>
<dbReference type="GO" id="GO:0005634">
    <property type="term" value="C:nucleus"/>
    <property type="evidence" value="ECO:0007669"/>
    <property type="project" value="UniProtKB-SubCell"/>
</dbReference>
<feature type="region of interest" description="Disordered" evidence="5">
    <location>
        <begin position="165"/>
        <end position="190"/>
    </location>
</feature>
<evidence type="ECO:0000256" key="1">
    <source>
        <dbReference type="ARBA" id="ARBA00023015"/>
    </source>
</evidence>
<dbReference type="KEGG" id="zju:107415997"/>
<keyword evidence="3" id="KW-0804">Transcription</keyword>
<dbReference type="InParanoid" id="A0A6P3ZLQ5"/>
<dbReference type="InterPro" id="IPR003441">
    <property type="entry name" value="NAC-dom"/>
</dbReference>
<accession>A0A6P3ZLQ5</accession>
<keyword evidence="4" id="KW-0539">Nucleus</keyword>
<dbReference type="PROSITE" id="PS51005">
    <property type="entry name" value="NAC"/>
    <property type="match status" value="1"/>
</dbReference>